<proteinExistence type="predicted"/>
<dbReference type="Pfam" id="PF13439">
    <property type="entry name" value="Glyco_transf_4"/>
    <property type="match status" value="1"/>
</dbReference>
<protein>
    <submittedName>
        <fullName evidence="2">Glycosyltransferase family 1 protein</fullName>
    </submittedName>
</protein>
<dbReference type="Pfam" id="PF13692">
    <property type="entry name" value="Glyco_trans_1_4"/>
    <property type="match status" value="1"/>
</dbReference>
<evidence type="ECO:0000313" key="3">
    <source>
        <dbReference type="Proteomes" id="UP000529637"/>
    </source>
</evidence>
<dbReference type="InterPro" id="IPR050194">
    <property type="entry name" value="Glycosyltransferase_grp1"/>
</dbReference>
<reference evidence="2 3" key="1">
    <citation type="submission" date="2020-06" db="EMBL/GenBank/DDBJ databases">
        <title>Schlegella sp. ID0723 isolated from air conditioner.</title>
        <authorList>
            <person name="Kim D.Y."/>
            <person name="Kim D.-U."/>
        </authorList>
    </citation>
    <scope>NUCLEOTIDE SEQUENCE [LARGE SCALE GENOMIC DNA]</scope>
    <source>
        <strain evidence="2 3">ID0723</strain>
    </source>
</reference>
<evidence type="ECO:0000259" key="1">
    <source>
        <dbReference type="Pfam" id="PF13439"/>
    </source>
</evidence>
<dbReference type="PANTHER" id="PTHR45947:SF3">
    <property type="entry name" value="SULFOQUINOVOSYL TRANSFERASE SQD2"/>
    <property type="match status" value="1"/>
</dbReference>
<dbReference type="PANTHER" id="PTHR45947">
    <property type="entry name" value="SULFOQUINOVOSYL TRANSFERASE SQD2"/>
    <property type="match status" value="1"/>
</dbReference>
<dbReference type="RefSeq" id="WP_176067640.1">
    <property type="nucleotide sequence ID" value="NZ_JABWMJ010000003.1"/>
</dbReference>
<dbReference type="GO" id="GO:0016757">
    <property type="term" value="F:glycosyltransferase activity"/>
    <property type="evidence" value="ECO:0007669"/>
    <property type="project" value="TreeGrafter"/>
</dbReference>
<evidence type="ECO:0000313" key="2">
    <source>
        <dbReference type="EMBL" id="NUZ05561.1"/>
    </source>
</evidence>
<comment type="caution">
    <text evidence="2">The sequence shown here is derived from an EMBL/GenBank/DDBJ whole genome shotgun (WGS) entry which is preliminary data.</text>
</comment>
<dbReference type="CDD" id="cd03814">
    <property type="entry name" value="GT4-like"/>
    <property type="match status" value="1"/>
</dbReference>
<keyword evidence="3" id="KW-1185">Reference proteome</keyword>
<dbReference type="InterPro" id="IPR028098">
    <property type="entry name" value="Glyco_trans_4-like_N"/>
</dbReference>
<dbReference type="EMBL" id="JABWMJ010000003">
    <property type="protein sequence ID" value="NUZ05561.1"/>
    <property type="molecule type" value="Genomic_DNA"/>
</dbReference>
<organism evidence="2 3">
    <name type="scientific">Piscinibacter koreensis</name>
    <dbReference type="NCBI Taxonomy" id="2742824"/>
    <lineage>
        <taxon>Bacteria</taxon>
        <taxon>Pseudomonadati</taxon>
        <taxon>Pseudomonadota</taxon>
        <taxon>Betaproteobacteria</taxon>
        <taxon>Burkholderiales</taxon>
        <taxon>Sphaerotilaceae</taxon>
        <taxon>Piscinibacter</taxon>
    </lineage>
</organism>
<accession>A0A7Y6NLZ6</accession>
<dbReference type="Proteomes" id="UP000529637">
    <property type="component" value="Unassembled WGS sequence"/>
</dbReference>
<dbReference type="AlphaFoldDB" id="A0A7Y6NLZ6"/>
<dbReference type="Gene3D" id="3.40.50.2000">
    <property type="entry name" value="Glycogen Phosphorylase B"/>
    <property type="match status" value="2"/>
</dbReference>
<keyword evidence="2" id="KW-0808">Transferase</keyword>
<dbReference type="SUPFAM" id="SSF53756">
    <property type="entry name" value="UDP-Glycosyltransferase/glycogen phosphorylase"/>
    <property type="match status" value="1"/>
</dbReference>
<sequence length="385" mass="41197">MRIAYVTETYPPELNGVSLTVERSVAFLRGRGHHVQLIRPRQPGEAARDDRDEWRTGGLPIPMYRDLRFGLALPGAVRARLATSRPSLVHLATPGPLAWAALGAARSLGIPVASEFRTNFHQYSRFYGLGALASPIEALLRRFHNRSTLTFVPTHALERELGARGFEHLAVVGRGVDTTRFDPARRSAELRAAWQVGDAPVLITVGRIAAEKNVELVLRAFAAARERRAGLQLVVVGDGPLRAKLEAAHPEVRFVGVKRGDELAACYASADAFAFASLSETFGNVTLEALASGLPVVAFDVAAAAEHVVDGRSGALVPAGDDAAFIEAVARVATLPEAELAAMRTRALTAGRQAQWSDVLGRLEAHLHAAAAAPHERSEHVAAAA</sequence>
<feature type="domain" description="Glycosyltransferase subfamily 4-like N-terminal" evidence="1">
    <location>
        <begin position="15"/>
        <end position="180"/>
    </location>
</feature>
<name>A0A7Y6NLZ6_9BURK</name>
<gene>
    <name evidence="2" type="ORF">HQN59_07270</name>
</gene>